<name>A0A6J4QWM1_9ACTN</name>
<accession>A0A6J4QWM1</accession>
<gene>
    <name evidence="1" type="ORF">AVDCRST_MAG37-3165</name>
</gene>
<sequence length="78" mass="8200">MTDQEELRLHRGLERRRIIERLNASNTGPTPHDDRVVEELQRENERRVGEAIGTVFIGGAAGGIGGDCGGGGGDGGGC</sequence>
<organism evidence="1">
    <name type="scientific">uncultured Rubrobacteraceae bacterium</name>
    <dbReference type="NCBI Taxonomy" id="349277"/>
    <lineage>
        <taxon>Bacteria</taxon>
        <taxon>Bacillati</taxon>
        <taxon>Actinomycetota</taxon>
        <taxon>Rubrobacteria</taxon>
        <taxon>Rubrobacterales</taxon>
        <taxon>Rubrobacteraceae</taxon>
        <taxon>environmental samples</taxon>
    </lineage>
</organism>
<dbReference type="EMBL" id="CADCVD010000163">
    <property type="protein sequence ID" value="CAA9457176.1"/>
    <property type="molecule type" value="Genomic_DNA"/>
</dbReference>
<evidence type="ECO:0000313" key="1">
    <source>
        <dbReference type="EMBL" id="CAA9457176.1"/>
    </source>
</evidence>
<proteinExistence type="predicted"/>
<dbReference type="AlphaFoldDB" id="A0A6J4QWM1"/>
<reference evidence="1" key="1">
    <citation type="submission" date="2020-02" db="EMBL/GenBank/DDBJ databases">
        <authorList>
            <person name="Meier V. D."/>
        </authorList>
    </citation>
    <scope>NUCLEOTIDE SEQUENCE</scope>
    <source>
        <strain evidence="1">AVDCRST_MAG37</strain>
    </source>
</reference>
<protein>
    <submittedName>
        <fullName evidence="1">Uncharacterized protein</fullName>
    </submittedName>
</protein>